<protein>
    <submittedName>
        <fullName evidence="3">AbrB family looped-hinge helix DNA binding protein</fullName>
    </submittedName>
</protein>
<dbReference type="PROSITE" id="PS51740">
    <property type="entry name" value="SPOVT_ABRB"/>
    <property type="match status" value="1"/>
</dbReference>
<dbReference type="GO" id="GO:0003677">
    <property type="term" value="F:DNA binding"/>
    <property type="evidence" value="ECO:0007669"/>
    <property type="project" value="UniProtKB-UniRule"/>
</dbReference>
<feature type="domain" description="SpoVT-AbrB" evidence="2">
    <location>
        <begin position="1"/>
        <end position="46"/>
    </location>
</feature>
<dbReference type="Pfam" id="PF04014">
    <property type="entry name" value="MazE_antitoxin"/>
    <property type="match status" value="1"/>
</dbReference>
<evidence type="ECO:0000256" key="1">
    <source>
        <dbReference type="PROSITE-ProRule" id="PRU01076"/>
    </source>
</evidence>
<sequence>MQTSSITSKGQVTIPANIRKSLHLTAGQKVKVSCENNIITITPVENDISAVFGLLKATKTVSLAQMEEAIAEAACDD</sequence>
<proteinExistence type="predicted"/>
<dbReference type="RefSeq" id="WP_104430441.1">
    <property type="nucleotide sequence ID" value="NZ_PTIZ01000018.1"/>
</dbReference>
<dbReference type="Proteomes" id="UP000240010">
    <property type="component" value="Unassembled WGS sequence"/>
</dbReference>
<organism evidence="3 4">
    <name type="scientific">Methylobacter tundripaludum</name>
    <dbReference type="NCBI Taxonomy" id="173365"/>
    <lineage>
        <taxon>Bacteria</taxon>
        <taxon>Pseudomonadati</taxon>
        <taxon>Pseudomonadota</taxon>
        <taxon>Gammaproteobacteria</taxon>
        <taxon>Methylococcales</taxon>
        <taxon>Methylococcaceae</taxon>
        <taxon>Methylobacter</taxon>
    </lineage>
</organism>
<dbReference type="Gene3D" id="2.10.260.10">
    <property type="match status" value="1"/>
</dbReference>
<dbReference type="SUPFAM" id="SSF89447">
    <property type="entry name" value="AbrB/MazE/MraZ-like"/>
    <property type="match status" value="1"/>
</dbReference>
<dbReference type="NCBIfam" id="TIGR01439">
    <property type="entry name" value="lp_hng_hel_AbrB"/>
    <property type="match status" value="1"/>
</dbReference>
<name>A0A2S6H4Z4_9GAMM</name>
<dbReference type="AlphaFoldDB" id="A0A2S6H4Z4"/>
<evidence type="ECO:0000313" key="4">
    <source>
        <dbReference type="Proteomes" id="UP000240010"/>
    </source>
</evidence>
<dbReference type="InterPro" id="IPR007159">
    <property type="entry name" value="SpoVT-AbrB_dom"/>
</dbReference>
<gene>
    <name evidence="3" type="ORF">B0F87_11833</name>
</gene>
<keyword evidence="1" id="KW-0238">DNA-binding</keyword>
<dbReference type="InterPro" id="IPR037914">
    <property type="entry name" value="SpoVT-AbrB_sf"/>
</dbReference>
<reference evidence="3 4" key="1">
    <citation type="submission" date="2018-02" db="EMBL/GenBank/DDBJ databases">
        <title>Subsurface microbial communities from deep shales in Ohio and West Virginia, USA.</title>
        <authorList>
            <person name="Wrighton K."/>
        </authorList>
    </citation>
    <scope>NUCLEOTIDE SEQUENCE [LARGE SCALE GENOMIC DNA]</scope>
    <source>
        <strain evidence="3 4">OWC-DMM</strain>
    </source>
</reference>
<accession>A0A2S6H4Z4</accession>
<dbReference type="SMART" id="SM00966">
    <property type="entry name" value="SpoVT_AbrB"/>
    <property type="match status" value="1"/>
</dbReference>
<comment type="caution">
    <text evidence="3">The sequence shown here is derived from an EMBL/GenBank/DDBJ whole genome shotgun (WGS) entry which is preliminary data.</text>
</comment>
<dbReference type="EMBL" id="PTIZ01000018">
    <property type="protein sequence ID" value="PPK72513.1"/>
    <property type="molecule type" value="Genomic_DNA"/>
</dbReference>
<evidence type="ECO:0000313" key="3">
    <source>
        <dbReference type="EMBL" id="PPK72513.1"/>
    </source>
</evidence>
<evidence type="ECO:0000259" key="2">
    <source>
        <dbReference type="PROSITE" id="PS51740"/>
    </source>
</evidence>